<proteinExistence type="predicted"/>
<dbReference type="InterPro" id="IPR046347">
    <property type="entry name" value="bZIP_sf"/>
</dbReference>
<evidence type="ECO:0000313" key="7">
    <source>
        <dbReference type="Proteomes" id="UP001347796"/>
    </source>
</evidence>
<keyword evidence="1" id="KW-0805">Transcription regulation</keyword>
<dbReference type="Gene3D" id="1.20.5.170">
    <property type="match status" value="1"/>
</dbReference>
<protein>
    <recommendedName>
        <fullName evidence="5">BZIP domain-containing protein</fullName>
    </recommendedName>
</protein>
<dbReference type="Pfam" id="PF00170">
    <property type="entry name" value="bZIP_1"/>
    <property type="match status" value="1"/>
</dbReference>
<evidence type="ECO:0000256" key="1">
    <source>
        <dbReference type="ARBA" id="ARBA00023015"/>
    </source>
</evidence>
<dbReference type="PANTHER" id="PTHR23351:SF24">
    <property type="entry name" value="ACTIVATING TRANSCRIPTION FACTOR 3-RELATED"/>
    <property type="match status" value="1"/>
</dbReference>
<comment type="caution">
    <text evidence="6">The sequence shown here is derived from an EMBL/GenBank/DDBJ whole genome shotgun (WGS) entry which is preliminary data.</text>
</comment>
<organism evidence="6 7">
    <name type="scientific">Patella caerulea</name>
    <name type="common">Rayed Mediterranean limpet</name>
    <dbReference type="NCBI Taxonomy" id="87958"/>
    <lineage>
        <taxon>Eukaryota</taxon>
        <taxon>Metazoa</taxon>
        <taxon>Spiralia</taxon>
        <taxon>Lophotrochozoa</taxon>
        <taxon>Mollusca</taxon>
        <taxon>Gastropoda</taxon>
        <taxon>Patellogastropoda</taxon>
        <taxon>Patelloidea</taxon>
        <taxon>Patellidae</taxon>
        <taxon>Patella</taxon>
    </lineage>
</organism>
<dbReference type="InterPro" id="IPR004827">
    <property type="entry name" value="bZIP"/>
</dbReference>
<sequence length="337" mass="38469">MDTSIDSPDSLYVEEGERIQQAYHEALKQGSISPIIKEELRLSIMTKRHGNHQDVIDTSATEEKNYQLTEAEVRRKERRREQNRRAAERCRQKKKASFQSREEERSILIRRNKELNSKVAELKKQMAELEEIYQAHIANGNCFSDENAEASNPFCENSYVTRDVHNPNMDITCTYNVDGIPSNSPNQSECETTNWPDVSVSSMENHYISTQNITAPNTYFVCDNFSENNNQYLGTDKHSDAILNNVYSYLNTDNTELSVHDGNEPGIPTVYTGDTSFNSDMSVVPFNNIVYSDVSNCSETVYTNQCSPELPLQVIGDQELDPETSVDILSYLHQYLQ</sequence>
<dbReference type="EMBL" id="JAZGQO010000007">
    <property type="protein sequence ID" value="KAK6180930.1"/>
    <property type="molecule type" value="Genomic_DNA"/>
</dbReference>
<dbReference type="SMART" id="SM00338">
    <property type="entry name" value="BRLZ"/>
    <property type="match status" value="1"/>
</dbReference>
<evidence type="ECO:0000256" key="3">
    <source>
        <dbReference type="ARBA" id="ARBA00023163"/>
    </source>
</evidence>
<evidence type="ECO:0000256" key="4">
    <source>
        <dbReference type="SAM" id="MobiDB-lite"/>
    </source>
</evidence>
<accession>A0AAN8Q2A3</accession>
<feature type="region of interest" description="Disordered" evidence="4">
    <location>
        <begin position="75"/>
        <end position="97"/>
    </location>
</feature>
<dbReference type="AlphaFoldDB" id="A0AAN8Q2A3"/>
<gene>
    <name evidence="6" type="ORF">SNE40_008894</name>
</gene>
<dbReference type="Proteomes" id="UP001347796">
    <property type="component" value="Unassembled WGS sequence"/>
</dbReference>
<dbReference type="SUPFAM" id="SSF57959">
    <property type="entry name" value="Leucine zipper domain"/>
    <property type="match status" value="1"/>
</dbReference>
<reference evidence="6 7" key="1">
    <citation type="submission" date="2024-01" db="EMBL/GenBank/DDBJ databases">
        <title>The genome of the rayed Mediterranean limpet Patella caerulea (Linnaeus, 1758).</title>
        <authorList>
            <person name="Anh-Thu Weber A."/>
            <person name="Halstead-Nussloch G."/>
        </authorList>
    </citation>
    <scope>NUCLEOTIDE SEQUENCE [LARGE SCALE GENOMIC DNA]</scope>
    <source>
        <strain evidence="6">AATW-2023a</strain>
        <tissue evidence="6">Whole specimen</tissue>
    </source>
</reference>
<evidence type="ECO:0000313" key="6">
    <source>
        <dbReference type="EMBL" id="KAK6180930.1"/>
    </source>
</evidence>
<dbReference type="GO" id="GO:0000981">
    <property type="term" value="F:DNA-binding transcription factor activity, RNA polymerase II-specific"/>
    <property type="evidence" value="ECO:0007669"/>
    <property type="project" value="TreeGrafter"/>
</dbReference>
<keyword evidence="7" id="KW-1185">Reference proteome</keyword>
<dbReference type="GO" id="GO:0005634">
    <property type="term" value="C:nucleus"/>
    <property type="evidence" value="ECO:0007669"/>
    <property type="project" value="TreeGrafter"/>
</dbReference>
<keyword evidence="3" id="KW-0804">Transcription</keyword>
<feature type="domain" description="BZIP" evidence="5">
    <location>
        <begin position="73"/>
        <end position="136"/>
    </location>
</feature>
<dbReference type="PROSITE" id="PS00036">
    <property type="entry name" value="BZIP_BASIC"/>
    <property type="match status" value="1"/>
</dbReference>
<dbReference type="GO" id="GO:0000978">
    <property type="term" value="F:RNA polymerase II cis-regulatory region sequence-specific DNA binding"/>
    <property type="evidence" value="ECO:0007669"/>
    <property type="project" value="TreeGrafter"/>
</dbReference>
<keyword evidence="2" id="KW-0238">DNA-binding</keyword>
<dbReference type="InterPro" id="IPR000837">
    <property type="entry name" value="AP-1"/>
</dbReference>
<dbReference type="PROSITE" id="PS50217">
    <property type="entry name" value="BZIP"/>
    <property type="match status" value="1"/>
</dbReference>
<evidence type="ECO:0000259" key="5">
    <source>
        <dbReference type="PROSITE" id="PS50217"/>
    </source>
</evidence>
<feature type="compositionally biased region" description="Basic and acidic residues" evidence="4">
    <location>
        <begin position="75"/>
        <end position="90"/>
    </location>
</feature>
<dbReference type="PANTHER" id="PTHR23351">
    <property type="entry name" value="FOS TRANSCRIPTION FACTOR-RELATED"/>
    <property type="match status" value="1"/>
</dbReference>
<name>A0AAN8Q2A3_PATCE</name>
<evidence type="ECO:0000256" key="2">
    <source>
        <dbReference type="ARBA" id="ARBA00023125"/>
    </source>
</evidence>